<organism evidence="6 7">
    <name type="scientific">Caviibacterium pharyngocola</name>
    <dbReference type="NCBI Taxonomy" id="28159"/>
    <lineage>
        <taxon>Bacteria</taxon>
        <taxon>Pseudomonadati</taxon>
        <taxon>Pseudomonadota</taxon>
        <taxon>Gammaproteobacteria</taxon>
        <taxon>Pasteurellales</taxon>
        <taxon>Pasteurellaceae</taxon>
        <taxon>Caviibacterium</taxon>
    </lineage>
</organism>
<dbReference type="Gene3D" id="3.40.190.290">
    <property type="match status" value="1"/>
</dbReference>
<dbReference type="Proteomes" id="UP000230282">
    <property type="component" value="Unassembled WGS sequence"/>
</dbReference>
<dbReference type="PRINTS" id="PR00039">
    <property type="entry name" value="HTHLYSR"/>
</dbReference>
<dbReference type="InterPro" id="IPR036388">
    <property type="entry name" value="WH-like_DNA-bd_sf"/>
</dbReference>
<proteinExistence type="inferred from homology"/>
<keyword evidence="2" id="KW-0805">Transcription regulation</keyword>
<dbReference type="Pfam" id="PF03466">
    <property type="entry name" value="LysR_substrate"/>
    <property type="match status" value="1"/>
</dbReference>
<comment type="similarity">
    <text evidence="1">Belongs to the LysR transcriptional regulatory family.</text>
</comment>
<feature type="domain" description="HTH lysR-type" evidence="5">
    <location>
        <begin position="1"/>
        <end position="60"/>
    </location>
</feature>
<dbReference type="SUPFAM" id="SSF53850">
    <property type="entry name" value="Periplasmic binding protein-like II"/>
    <property type="match status" value="1"/>
</dbReference>
<dbReference type="GO" id="GO:0043565">
    <property type="term" value="F:sequence-specific DNA binding"/>
    <property type="evidence" value="ECO:0007669"/>
    <property type="project" value="TreeGrafter"/>
</dbReference>
<dbReference type="SUPFAM" id="SSF46785">
    <property type="entry name" value="Winged helix' DNA-binding domain"/>
    <property type="match status" value="1"/>
</dbReference>
<gene>
    <name evidence="6" type="ORF">CVP04_09120</name>
</gene>
<evidence type="ECO:0000256" key="1">
    <source>
        <dbReference type="ARBA" id="ARBA00009437"/>
    </source>
</evidence>
<evidence type="ECO:0000256" key="4">
    <source>
        <dbReference type="ARBA" id="ARBA00023163"/>
    </source>
</evidence>
<dbReference type="GO" id="GO:0003700">
    <property type="term" value="F:DNA-binding transcription factor activity"/>
    <property type="evidence" value="ECO:0007669"/>
    <property type="project" value="InterPro"/>
</dbReference>
<name>A0A2M8RUC1_9PAST</name>
<evidence type="ECO:0000259" key="5">
    <source>
        <dbReference type="PROSITE" id="PS50931"/>
    </source>
</evidence>
<evidence type="ECO:0000313" key="6">
    <source>
        <dbReference type="EMBL" id="PJG82484.1"/>
    </source>
</evidence>
<dbReference type="InterPro" id="IPR005119">
    <property type="entry name" value="LysR_subst-bd"/>
</dbReference>
<keyword evidence="7" id="KW-1185">Reference proteome</keyword>
<dbReference type="PROSITE" id="PS50931">
    <property type="entry name" value="HTH_LYSR"/>
    <property type="match status" value="1"/>
</dbReference>
<dbReference type="GO" id="GO:0006351">
    <property type="term" value="P:DNA-templated transcription"/>
    <property type="evidence" value="ECO:0007669"/>
    <property type="project" value="TreeGrafter"/>
</dbReference>
<dbReference type="EMBL" id="PHGZ01000020">
    <property type="protein sequence ID" value="PJG82484.1"/>
    <property type="molecule type" value="Genomic_DNA"/>
</dbReference>
<comment type="caution">
    <text evidence="6">The sequence shown here is derived from an EMBL/GenBank/DDBJ whole genome shotgun (WGS) entry which is preliminary data.</text>
</comment>
<dbReference type="FunFam" id="1.10.10.10:FF:000001">
    <property type="entry name" value="LysR family transcriptional regulator"/>
    <property type="match status" value="1"/>
</dbReference>
<keyword evidence="3" id="KW-0238">DNA-binding</keyword>
<accession>A0A2M8RUC1</accession>
<dbReference type="PANTHER" id="PTHR30537:SF1">
    <property type="entry name" value="HTH-TYPE TRANSCRIPTIONAL REGULATOR PGRR"/>
    <property type="match status" value="1"/>
</dbReference>
<dbReference type="RefSeq" id="WP_100297196.1">
    <property type="nucleotide sequence ID" value="NZ_PHGZ01000020.1"/>
</dbReference>
<dbReference type="CDD" id="cd08474">
    <property type="entry name" value="PBP2_CrgA_like_5"/>
    <property type="match status" value="1"/>
</dbReference>
<evidence type="ECO:0000313" key="7">
    <source>
        <dbReference type="Proteomes" id="UP000230282"/>
    </source>
</evidence>
<protein>
    <submittedName>
        <fullName evidence="6">LysR family transcriptional regulator</fullName>
    </submittedName>
</protein>
<sequence>MKENFNDLYSFLNVAREGSFTKAALKLNVTQSALSQTISQLEQRLGVQLFTRTTRKVSLTHAGEALFLTASQSFDLLENQLDNLVGNRENPKGKVRISASQHVIQYVLLPKLAHFKNDYPNIQLELISENQLTDIVSERYDAGVRLGNDVQEGMIAVKIGQEIPMAVVATPDYFAQYGTPVKPQDLEKHNCIGYRLGSGGLYAWDFQHRGKPFVQKVQGQWVLSDSYCEYTAVKLGLGLCYLPKELVENELNSGELVEVLTNYSISLPACYLYYPHRNISPALRLVVESLKV</sequence>
<evidence type="ECO:0000256" key="3">
    <source>
        <dbReference type="ARBA" id="ARBA00023125"/>
    </source>
</evidence>
<dbReference type="Gene3D" id="1.10.10.10">
    <property type="entry name" value="Winged helix-like DNA-binding domain superfamily/Winged helix DNA-binding domain"/>
    <property type="match status" value="1"/>
</dbReference>
<reference evidence="6 7" key="1">
    <citation type="submission" date="2017-11" db="EMBL/GenBank/DDBJ databases">
        <title>Reclassification of Bisgaard taxon 5 as Caviibacterium pharyngocola gen. nov., sp. nov.</title>
        <authorList>
            <person name="Christensen H."/>
        </authorList>
    </citation>
    <scope>NUCLEOTIDE SEQUENCE [LARGE SCALE GENOMIC DNA]</scope>
    <source>
        <strain evidence="6 7">7_3</strain>
    </source>
</reference>
<dbReference type="AlphaFoldDB" id="A0A2M8RUC1"/>
<evidence type="ECO:0000256" key="2">
    <source>
        <dbReference type="ARBA" id="ARBA00023015"/>
    </source>
</evidence>
<dbReference type="Pfam" id="PF00126">
    <property type="entry name" value="HTH_1"/>
    <property type="match status" value="1"/>
</dbReference>
<dbReference type="PANTHER" id="PTHR30537">
    <property type="entry name" value="HTH-TYPE TRANSCRIPTIONAL REGULATOR"/>
    <property type="match status" value="1"/>
</dbReference>
<dbReference type="OrthoDB" id="9813056at2"/>
<dbReference type="InterPro" id="IPR058163">
    <property type="entry name" value="LysR-type_TF_proteobact-type"/>
</dbReference>
<dbReference type="InterPro" id="IPR036390">
    <property type="entry name" value="WH_DNA-bd_sf"/>
</dbReference>
<dbReference type="InterPro" id="IPR000847">
    <property type="entry name" value="LysR_HTH_N"/>
</dbReference>
<keyword evidence="4" id="KW-0804">Transcription</keyword>